<feature type="transmembrane region" description="Helical" evidence="4">
    <location>
        <begin position="166"/>
        <end position="187"/>
    </location>
</feature>
<dbReference type="SMART" id="SM00342">
    <property type="entry name" value="HTH_ARAC"/>
    <property type="match status" value="1"/>
</dbReference>
<feature type="transmembrane region" description="Helical" evidence="4">
    <location>
        <begin position="50"/>
        <end position="71"/>
    </location>
</feature>
<evidence type="ECO:0000256" key="1">
    <source>
        <dbReference type="ARBA" id="ARBA00023015"/>
    </source>
</evidence>
<comment type="caution">
    <text evidence="6">The sequence shown here is derived from an EMBL/GenBank/DDBJ whole genome shotgun (WGS) entry which is preliminary data.</text>
</comment>
<keyword evidence="4" id="KW-0472">Membrane</keyword>
<evidence type="ECO:0000313" key="7">
    <source>
        <dbReference type="Proteomes" id="UP000310314"/>
    </source>
</evidence>
<dbReference type="AlphaFoldDB" id="A0A5S3PX21"/>
<dbReference type="InterPro" id="IPR018060">
    <property type="entry name" value="HTH_AraC"/>
</dbReference>
<feature type="transmembrane region" description="Helical" evidence="4">
    <location>
        <begin position="207"/>
        <end position="229"/>
    </location>
</feature>
<evidence type="ECO:0000256" key="2">
    <source>
        <dbReference type="ARBA" id="ARBA00023125"/>
    </source>
</evidence>
<sequence>MDVLEQLIEQIPIRHNLTSSIMLIGIIQSFFISIVIFARSKKNYAIKYLGWSFFFSSIVFFDTYLCYTGLMKKVLFLNDSTEFLVLLVFPFSYFSVYGLIKRAPITLKKHWWHFILPTVYFLTQVPFFLAPLAVKYNAYLGAYFPSFETAEVSESFSYGYHVIKDIFDWLILFSILFYTLMSLKLVLAERSKHDPNKIKPKSGKYIFTRNTVVVLLLLLIFIFAVFYSYEDDGGDHYIVFFQTLIAFSTTYLIMAESRFFEKSWIADKYETISNLKSDLDFEKIQNYVDTEDYFLSQQASLHNLASILKVHPNQISKIINLENDSNFNDYINQKRVEKAKARLVDTTYAHLTIEAIGTSVGFKSKSAFYSAFKKHTGTSPSAFTKESSPKL</sequence>
<dbReference type="Proteomes" id="UP000310314">
    <property type="component" value="Unassembled WGS sequence"/>
</dbReference>
<accession>A0A5S3PX21</accession>
<dbReference type="PANTHER" id="PTHR43280:SF29">
    <property type="entry name" value="ARAC-FAMILY TRANSCRIPTIONAL REGULATOR"/>
    <property type="match status" value="1"/>
</dbReference>
<keyword evidence="7" id="KW-1185">Reference proteome</keyword>
<evidence type="ECO:0000313" key="6">
    <source>
        <dbReference type="EMBL" id="TMM59410.1"/>
    </source>
</evidence>
<keyword evidence="2" id="KW-0238">DNA-binding</keyword>
<feature type="transmembrane region" description="Helical" evidence="4">
    <location>
        <begin position="20"/>
        <end position="38"/>
    </location>
</feature>
<protein>
    <submittedName>
        <fullName evidence="6">AraC family transcriptional regulator</fullName>
    </submittedName>
</protein>
<evidence type="ECO:0000259" key="5">
    <source>
        <dbReference type="PROSITE" id="PS01124"/>
    </source>
</evidence>
<dbReference type="EMBL" id="VATY01000001">
    <property type="protein sequence ID" value="TMM59410.1"/>
    <property type="molecule type" value="Genomic_DNA"/>
</dbReference>
<dbReference type="SUPFAM" id="SSF46689">
    <property type="entry name" value="Homeodomain-like"/>
    <property type="match status" value="1"/>
</dbReference>
<dbReference type="OrthoDB" id="5492415at2"/>
<reference evidence="6 7" key="1">
    <citation type="submission" date="2019-05" db="EMBL/GenBank/DDBJ databases">
        <authorList>
            <person name="Zhang J.-Y."/>
            <person name="Feg X."/>
            <person name="Du Z.-J."/>
        </authorList>
    </citation>
    <scope>NUCLEOTIDE SEQUENCE [LARGE SCALE GENOMIC DNA]</scope>
    <source>
        <strain evidence="6 7">RZ26</strain>
    </source>
</reference>
<keyword evidence="4" id="KW-1133">Transmembrane helix</keyword>
<feature type="transmembrane region" description="Helical" evidence="4">
    <location>
        <begin position="235"/>
        <end position="254"/>
    </location>
</feature>
<name>A0A5S3PX21_9FLAO</name>
<dbReference type="GO" id="GO:0003700">
    <property type="term" value="F:DNA-binding transcription factor activity"/>
    <property type="evidence" value="ECO:0007669"/>
    <property type="project" value="InterPro"/>
</dbReference>
<organism evidence="6 7">
    <name type="scientific">Maribacter algarum</name>
    <name type="common">ex Zhang et al. 2020</name>
    <dbReference type="NCBI Taxonomy" id="2578118"/>
    <lineage>
        <taxon>Bacteria</taxon>
        <taxon>Pseudomonadati</taxon>
        <taxon>Bacteroidota</taxon>
        <taxon>Flavobacteriia</taxon>
        <taxon>Flavobacteriales</taxon>
        <taxon>Flavobacteriaceae</taxon>
        <taxon>Maribacter</taxon>
    </lineage>
</organism>
<evidence type="ECO:0000256" key="4">
    <source>
        <dbReference type="SAM" id="Phobius"/>
    </source>
</evidence>
<keyword evidence="3" id="KW-0804">Transcription</keyword>
<dbReference type="GO" id="GO:0043565">
    <property type="term" value="F:sequence-specific DNA binding"/>
    <property type="evidence" value="ECO:0007669"/>
    <property type="project" value="InterPro"/>
</dbReference>
<feature type="domain" description="HTH araC/xylS-type" evidence="5">
    <location>
        <begin position="282"/>
        <end position="386"/>
    </location>
</feature>
<proteinExistence type="predicted"/>
<dbReference type="InterPro" id="IPR018062">
    <property type="entry name" value="HTH_AraC-typ_CS"/>
</dbReference>
<feature type="transmembrane region" description="Helical" evidence="4">
    <location>
        <begin position="83"/>
        <end position="100"/>
    </location>
</feature>
<evidence type="ECO:0000256" key="3">
    <source>
        <dbReference type="ARBA" id="ARBA00023163"/>
    </source>
</evidence>
<dbReference type="Pfam" id="PF12833">
    <property type="entry name" value="HTH_18"/>
    <property type="match status" value="1"/>
</dbReference>
<gene>
    <name evidence="6" type="ORF">FEE95_08270</name>
</gene>
<keyword evidence="1" id="KW-0805">Transcription regulation</keyword>
<dbReference type="PANTHER" id="PTHR43280">
    <property type="entry name" value="ARAC-FAMILY TRANSCRIPTIONAL REGULATOR"/>
    <property type="match status" value="1"/>
</dbReference>
<dbReference type="PROSITE" id="PS00041">
    <property type="entry name" value="HTH_ARAC_FAMILY_1"/>
    <property type="match status" value="1"/>
</dbReference>
<dbReference type="InterPro" id="IPR009057">
    <property type="entry name" value="Homeodomain-like_sf"/>
</dbReference>
<keyword evidence="4" id="KW-0812">Transmembrane</keyword>
<dbReference type="Gene3D" id="1.10.10.60">
    <property type="entry name" value="Homeodomain-like"/>
    <property type="match status" value="2"/>
</dbReference>
<feature type="transmembrane region" description="Helical" evidence="4">
    <location>
        <begin position="112"/>
        <end position="134"/>
    </location>
</feature>
<dbReference type="PROSITE" id="PS01124">
    <property type="entry name" value="HTH_ARAC_FAMILY_2"/>
    <property type="match status" value="1"/>
</dbReference>